<dbReference type="InterPro" id="IPR011989">
    <property type="entry name" value="ARM-like"/>
</dbReference>
<comment type="caution">
    <text evidence="1">The sequence shown here is derived from an EMBL/GenBank/DDBJ whole genome shotgun (WGS) entry which is preliminary data.</text>
</comment>
<dbReference type="Gene3D" id="1.25.10.10">
    <property type="entry name" value="Leucine-rich Repeat Variant"/>
    <property type="match status" value="1"/>
</dbReference>
<accession>A0A7J7JMT5</accession>
<dbReference type="EMBL" id="VXIV02002100">
    <property type="protein sequence ID" value="KAF6027395.1"/>
    <property type="molecule type" value="Genomic_DNA"/>
</dbReference>
<organism evidence="1 2">
    <name type="scientific">Bugula neritina</name>
    <name type="common">Brown bryozoan</name>
    <name type="synonym">Sertularia neritina</name>
    <dbReference type="NCBI Taxonomy" id="10212"/>
    <lineage>
        <taxon>Eukaryota</taxon>
        <taxon>Metazoa</taxon>
        <taxon>Spiralia</taxon>
        <taxon>Lophotrochozoa</taxon>
        <taxon>Bryozoa</taxon>
        <taxon>Gymnolaemata</taxon>
        <taxon>Cheilostomatida</taxon>
        <taxon>Flustrina</taxon>
        <taxon>Buguloidea</taxon>
        <taxon>Bugulidae</taxon>
        <taxon>Bugula</taxon>
    </lineage>
</organism>
<reference evidence="1" key="1">
    <citation type="submission" date="2020-06" db="EMBL/GenBank/DDBJ databases">
        <title>Draft genome of Bugula neritina, a colonial animal packing powerful symbionts and potential medicines.</title>
        <authorList>
            <person name="Rayko M."/>
        </authorList>
    </citation>
    <scope>NUCLEOTIDE SEQUENCE [LARGE SCALE GENOMIC DNA]</scope>
    <source>
        <strain evidence="1">Kwan_BN1</strain>
    </source>
</reference>
<gene>
    <name evidence="1" type="ORF">EB796_014295</name>
</gene>
<name>A0A7J7JMT5_BUGNE</name>
<evidence type="ECO:0000313" key="2">
    <source>
        <dbReference type="Proteomes" id="UP000593567"/>
    </source>
</evidence>
<keyword evidence="2" id="KW-1185">Reference proteome</keyword>
<dbReference type="OrthoDB" id="2215036at2759"/>
<evidence type="ECO:0000313" key="1">
    <source>
        <dbReference type="EMBL" id="KAF6027395.1"/>
    </source>
</evidence>
<dbReference type="Proteomes" id="UP000593567">
    <property type="component" value="Unassembled WGS sequence"/>
</dbReference>
<sequence>MMDGTSPSTSENVSLEDKLSDFVLGLPQEEVLYLLWFATISSCWLDSGTVHKAIDLVTPLVRYTHTSGWMTPDIADQVTRTLLTCIHTHGKHDTISTKVFSSLLIVYEMLRPTFGNLSQLMLEIPGVTVKRLNRFEAEICLPGAKPSPKVANSNGTYFPCFKKRRELLRSMIVEIIGKDVSEQFKNNVVIRNLPPLIKKRIKKSEDIIAASGGDKESLGLCQMFQPSS</sequence>
<dbReference type="AlphaFoldDB" id="A0A7J7JMT5"/>
<protein>
    <submittedName>
        <fullName evidence="1">XPO5</fullName>
    </submittedName>
</protein>
<proteinExistence type="predicted"/>